<evidence type="ECO:0000256" key="1">
    <source>
        <dbReference type="SAM" id="Coils"/>
    </source>
</evidence>
<keyword evidence="1" id="KW-0175">Coiled coil</keyword>
<dbReference type="Proteomes" id="UP000009168">
    <property type="component" value="Unassembled WGS sequence"/>
</dbReference>
<protein>
    <submittedName>
        <fullName evidence="3">Uncharacterized protein</fullName>
    </submittedName>
</protein>
<evidence type="ECO:0000313" key="3">
    <source>
        <dbReference type="EMBL" id="EAS05689.1"/>
    </source>
</evidence>
<feature type="coiled-coil region" evidence="1">
    <location>
        <begin position="357"/>
        <end position="384"/>
    </location>
</feature>
<accession>Q24D52</accession>
<dbReference type="InParanoid" id="Q24D52"/>
<name>Q24D52_TETTS</name>
<dbReference type="HOGENOM" id="CLU_580745_0_0_1"/>
<proteinExistence type="predicted"/>
<dbReference type="GeneID" id="7846992"/>
<dbReference type="AlphaFoldDB" id="Q24D52"/>
<evidence type="ECO:0000256" key="2">
    <source>
        <dbReference type="SAM" id="MobiDB-lite"/>
    </source>
</evidence>
<sequence>MQKQNKQFKNSGFSPIEQTISNTQQDVLLSPTGQVNSRQIFQQINENNLILQLNQNFKKQEFDISKKNSINSNLSACFRATQTTYFTEKNEQNDVSVKSAFQKFTSKAKKLDFSKQLSQRNKKDVKFFQMIDQGFIKLKESQSVNPQESPLLSPQQNSGFFTSRRSNSRNKIPQQKHNYALISPCQSNCEMNNQSIKYQTTNNPSQVIQQSQVSIQSPRSKNLKQTSQQSRVLNKQASATSIVSQTNQVSSVNSDQVLKKTPFTNICKQIQISMQQMQKKLRSKVQFFNHFSKLLESKSQYLQNIFLVHENKEVIQDPIALDKALVSVINGSEYRSSTFLQRGLIKSLLLELNILNKEVFDAYLNQSKQEINNLQERIKYERGEVEYLTSRMVAKHYPNFEKKATLFNILSHHSMPVTYNKEKYDFMEGKLGKFNLISQENRYVCSEIEKIICNLNEINYSNNNPFRNVIW</sequence>
<feature type="region of interest" description="Disordered" evidence="2">
    <location>
        <begin position="142"/>
        <end position="173"/>
    </location>
</feature>
<reference evidence="4" key="1">
    <citation type="journal article" date="2006" name="PLoS Biol.">
        <title>Macronuclear genome sequence of the ciliate Tetrahymena thermophila, a model eukaryote.</title>
        <authorList>
            <person name="Eisen J.A."/>
            <person name="Coyne R.S."/>
            <person name="Wu M."/>
            <person name="Wu D."/>
            <person name="Thiagarajan M."/>
            <person name="Wortman J.R."/>
            <person name="Badger J.H."/>
            <person name="Ren Q."/>
            <person name="Amedeo P."/>
            <person name="Jones K.M."/>
            <person name="Tallon L.J."/>
            <person name="Delcher A.L."/>
            <person name="Salzberg S.L."/>
            <person name="Silva J.C."/>
            <person name="Haas B.J."/>
            <person name="Majoros W.H."/>
            <person name="Farzad M."/>
            <person name="Carlton J.M."/>
            <person name="Smith R.K. Jr."/>
            <person name="Garg J."/>
            <person name="Pearlman R.E."/>
            <person name="Karrer K.M."/>
            <person name="Sun L."/>
            <person name="Manning G."/>
            <person name="Elde N.C."/>
            <person name="Turkewitz A.P."/>
            <person name="Asai D.J."/>
            <person name="Wilkes D.E."/>
            <person name="Wang Y."/>
            <person name="Cai H."/>
            <person name="Collins K."/>
            <person name="Stewart B.A."/>
            <person name="Lee S.R."/>
            <person name="Wilamowska K."/>
            <person name="Weinberg Z."/>
            <person name="Ruzzo W.L."/>
            <person name="Wloga D."/>
            <person name="Gaertig J."/>
            <person name="Frankel J."/>
            <person name="Tsao C.-C."/>
            <person name="Gorovsky M.A."/>
            <person name="Keeling P.J."/>
            <person name="Waller R.F."/>
            <person name="Patron N.J."/>
            <person name="Cherry J.M."/>
            <person name="Stover N.A."/>
            <person name="Krieger C.J."/>
            <person name="del Toro C."/>
            <person name="Ryder H.F."/>
            <person name="Williamson S.C."/>
            <person name="Barbeau R.A."/>
            <person name="Hamilton E.P."/>
            <person name="Orias E."/>
        </authorList>
    </citation>
    <scope>NUCLEOTIDE SEQUENCE [LARGE SCALE GENOMIC DNA]</scope>
    <source>
        <strain evidence="4">SB210</strain>
    </source>
</reference>
<dbReference type="KEGG" id="tet:TTHERM_01111020"/>
<gene>
    <name evidence="3" type="ORF">TTHERM_01111020</name>
</gene>
<organism evidence="3 4">
    <name type="scientific">Tetrahymena thermophila (strain SB210)</name>
    <dbReference type="NCBI Taxonomy" id="312017"/>
    <lineage>
        <taxon>Eukaryota</taxon>
        <taxon>Sar</taxon>
        <taxon>Alveolata</taxon>
        <taxon>Ciliophora</taxon>
        <taxon>Intramacronucleata</taxon>
        <taxon>Oligohymenophorea</taxon>
        <taxon>Hymenostomatida</taxon>
        <taxon>Tetrahymenina</taxon>
        <taxon>Tetrahymenidae</taxon>
        <taxon>Tetrahymena</taxon>
    </lineage>
</organism>
<dbReference type="EMBL" id="GG662333">
    <property type="protein sequence ID" value="EAS05689.1"/>
    <property type="molecule type" value="Genomic_DNA"/>
</dbReference>
<dbReference type="RefSeq" id="XP_001025934.1">
    <property type="nucleotide sequence ID" value="XM_001025934.1"/>
</dbReference>
<keyword evidence="4" id="KW-1185">Reference proteome</keyword>
<evidence type="ECO:0000313" key="4">
    <source>
        <dbReference type="Proteomes" id="UP000009168"/>
    </source>
</evidence>